<keyword evidence="3" id="KW-1185">Reference proteome</keyword>
<keyword evidence="1" id="KW-1133">Transmembrane helix</keyword>
<organism evidence="2 3">
    <name type="scientific">Symbiochloris irregularis</name>
    <dbReference type="NCBI Taxonomy" id="706552"/>
    <lineage>
        <taxon>Eukaryota</taxon>
        <taxon>Viridiplantae</taxon>
        <taxon>Chlorophyta</taxon>
        <taxon>core chlorophytes</taxon>
        <taxon>Trebouxiophyceae</taxon>
        <taxon>Trebouxiales</taxon>
        <taxon>Trebouxiaceae</taxon>
        <taxon>Symbiochloris</taxon>
    </lineage>
</organism>
<protein>
    <submittedName>
        <fullName evidence="2">Uncharacterized protein</fullName>
    </submittedName>
</protein>
<proteinExistence type="predicted"/>
<sequence length="152" mass="17107">MSKETFNKEASWHDTVRAAADACNREHERGNTKVPKTSIPLKDDVIPFYRKAPGLCYLDWHIRFWAYFDSTLHGVAWYASVGFYIGSYLFIIGSFAAISPVIIASATIIDCGRSAYDILVNHLFLIGTIIWTPACYCQMCDAANHGQHPDRV</sequence>
<dbReference type="AlphaFoldDB" id="A0AAW1PVQ3"/>
<dbReference type="Proteomes" id="UP001465755">
    <property type="component" value="Unassembled WGS sequence"/>
</dbReference>
<feature type="transmembrane region" description="Helical" evidence="1">
    <location>
        <begin position="75"/>
        <end position="103"/>
    </location>
</feature>
<keyword evidence="1" id="KW-0812">Transmembrane</keyword>
<comment type="caution">
    <text evidence="2">The sequence shown here is derived from an EMBL/GenBank/DDBJ whole genome shotgun (WGS) entry which is preliminary data.</text>
</comment>
<accession>A0AAW1PVQ3</accession>
<evidence type="ECO:0000313" key="2">
    <source>
        <dbReference type="EMBL" id="KAK9812239.1"/>
    </source>
</evidence>
<evidence type="ECO:0000313" key="3">
    <source>
        <dbReference type="Proteomes" id="UP001465755"/>
    </source>
</evidence>
<evidence type="ECO:0000256" key="1">
    <source>
        <dbReference type="SAM" id="Phobius"/>
    </source>
</evidence>
<keyword evidence="1" id="KW-0472">Membrane</keyword>
<gene>
    <name evidence="2" type="ORF">WJX73_006357</name>
</gene>
<name>A0AAW1PVQ3_9CHLO</name>
<dbReference type="EMBL" id="JALJOQ010000008">
    <property type="protein sequence ID" value="KAK9812239.1"/>
    <property type="molecule type" value="Genomic_DNA"/>
</dbReference>
<feature type="transmembrane region" description="Helical" evidence="1">
    <location>
        <begin position="115"/>
        <end position="134"/>
    </location>
</feature>
<reference evidence="2 3" key="1">
    <citation type="journal article" date="2024" name="Nat. Commun.">
        <title>Phylogenomics reveals the evolutionary origins of lichenization in chlorophyte algae.</title>
        <authorList>
            <person name="Puginier C."/>
            <person name="Libourel C."/>
            <person name="Otte J."/>
            <person name="Skaloud P."/>
            <person name="Haon M."/>
            <person name="Grisel S."/>
            <person name="Petersen M."/>
            <person name="Berrin J.G."/>
            <person name="Delaux P.M."/>
            <person name="Dal Grande F."/>
            <person name="Keller J."/>
        </authorList>
    </citation>
    <scope>NUCLEOTIDE SEQUENCE [LARGE SCALE GENOMIC DNA]</scope>
    <source>
        <strain evidence="2 3">SAG 2036</strain>
    </source>
</reference>